<dbReference type="EMBL" id="CP007243">
    <property type="protein sequence ID" value="AIA31397.1"/>
    <property type="molecule type" value="Genomic_DNA"/>
</dbReference>
<protein>
    <submittedName>
        <fullName evidence="1">Uncharacterized protein</fullName>
    </submittedName>
</protein>
<dbReference type="Proteomes" id="UP000027059">
    <property type="component" value="Chromosome"/>
</dbReference>
<dbReference type="HOGENOM" id="CLU_2538448_0_0_0"/>
<evidence type="ECO:0000313" key="2">
    <source>
        <dbReference type="Proteomes" id="UP000027059"/>
    </source>
</evidence>
<gene>
    <name evidence="1" type="ORF">Y981_01040</name>
</gene>
<proteinExistence type="predicted"/>
<dbReference type="AlphaFoldDB" id="A0A059Y1N9"/>
<name>A0A059Y1N9_9BACT</name>
<evidence type="ECO:0000313" key="1">
    <source>
        <dbReference type="EMBL" id="AIA31397.1"/>
    </source>
</evidence>
<keyword evidence="2" id="KW-1185">Reference proteome</keyword>
<reference evidence="1 2" key="2">
    <citation type="journal article" date="2015" name="Biomed. Res. Int.">
        <title>Effects of Arsenite Resistance on the Growth and Functional Gene Expression of Leptospirillum ferriphilum and Acidithiobacillus thiooxidans in Pure Culture and Coculture.</title>
        <authorList>
            <person name="Jiang H."/>
            <person name="Liang Y."/>
            <person name="Yin H."/>
            <person name="Xiao Y."/>
            <person name="Guo X."/>
            <person name="Xu Y."/>
            <person name="Hu Q."/>
            <person name="Liu H."/>
            <person name="Liu X."/>
        </authorList>
    </citation>
    <scope>NUCLEOTIDE SEQUENCE [LARGE SCALE GENOMIC DNA]</scope>
    <source>
        <strain evidence="1 2">YSK</strain>
    </source>
</reference>
<organism evidence="1 2">
    <name type="scientific">Leptospirillum ferriphilum YSK</name>
    <dbReference type="NCBI Taxonomy" id="1441628"/>
    <lineage>
        <taxon>Bacteria</taxon>
        <taxon>Pseudomonadati</taxon>
        <taxon>Nitrospirota</taxon>
        <taxon>Nitrospiria</taxon>
        <taxon>Nitrospirales</taxon>
        <taxon>Nitrospiraceae</taxon>
        <taxon>Leptospirillum</taxon>
    </lineage>
</organism>
<sequence length="83" mass="9474">MTFIASGPGNVCHGLPRIKNNLKSLSGFHGFQFQLGFDKIKRTLDASQIEDLIRTFFSGHESLRGERIESIRRPDQKRVPDLF</sequence>
<reference evidence="2" key="1">
    <citation type="submission" date="2014-02" db="EMBL/GenBank/DDBJ databases">
        <title>Complete genome sequence and comparative genomic analysis of the nitrogen-fixing bacterium Leptospirillum ferriphilum YSK.</title>
        <authorList>
            <person name="Guo X."/>
            <person name="Yin H."/>
            <person name="Liang Y."/>
            <person name="Hu Q."/>
            <person name="Ma L."/>
            <person name="Xiao Y."/>
            <person name="Zhang X."/>
            <person name="Qiu G."/>
            <person name="Liu X."/>
        </authorList>
    </citation>
    <scope>NUCLEOTIDE SEQUENCE [LARGE SCALE GENOMIC DNA]</scope>
    <source>
        <strain evidence="2">YSK</strain>
    </source>
</reference>
<dbReference type="KEGG" id="lfp:Y981_01040"/>
<accession>A0A059Y1N9</accession>